<sequence>MLIKVVFAAALLSLVALPSQAATTGAAAVAARSRAFLSNSRVPTSCPNGIKERKEIRSMSKAERTAFFDAVKELMVKDPSSQISTWDVIAKCHSDSTRFAHNSAWFFPWHRMYLHRVEATLQTINPNVYLPRWEWTLDSQAPEASIVFTAEFYGGNGNSKTKCITNGPFANYKPFYTPSGTSKCIQRDFDEGDRIGSFTATDILARIINRASTYSALHDSIEGSVHGGVHVGIGGIMNSMLSPQDPIFFGHHVMIDYIWWQWQKAYPSRAHTINGETSSGSTLKATDRGNFWDFQVSDVFDVEKLCYTYTALTNNDDKQPALPPPVTPSQSPDDEINDVTLNPSVSSSSAAGAAATAIADGGDTVVVAPIPGNEKCTQGKDADYDADSEGDDSEDDSSNSLYHNKSRTQYDRNSKHKKKWGTKGKYNGRKYGRKHGKSTGGKYKGDATGSQPGYSDRSHLTRIRNPKPLDRAWCIRNGLSYEKVQAKEAEYSQVYQELNSIQGYVSPSALWNRNDLLVVLAVKVAAFKADVDGSIVTVSHGGGSALQVISNCKSKISGAAASQNVTVGVPPSVVQGDLIEILGTPNAITAPPNSPISPYTSKPKNPKPVKVKVVETTEDIPAKYDPVPSVSVDENNIPVVTVPPSNDTSYSQTMQMDNPVATATMISVISGLPPADLETARSVASSNVSPTSLPGSDDLSKEAPDLNNTLPIVSDTINKAVNGSSEEIQVPSSPSKTISDASNLLGNSSSEIELDSSGSAVKKNGTDDSSQVLDTTLGKNAYIGYQNATDTLNAAREGYENAKSPEEKGDRLTSYKEAHNAYKSAKENLLRLAPDVNLPADPSPINLDGESNESQDEGVVNEVTQNDDKENSGSQNEGVVNEVTQNDDGGELFQQDDTAKEQDNQVEGTSSNNSPFENTGTDPFV</sequence>
<dbReference type="Pfam" id="PF00264">
    <property type="entry name" value="Tyrosinase"/>
    <property type="match status" value="1"/>
</dbReference>
<dbReference type="InterPro" id="IPR008922">
    <property type="entry name" value="Di-copper_centre_dom_sf"/>
</dbReference>
<feature type="compositionally biased region" description="Low complexity" evidence="3">
    <location>
        <begin position="748"/>
        <end position="759"/>
    </location>
</feature>
<keyword evidence="8" id="KW-1185">Reference proteome</keyword>
<dbReference type="Proteomes" id="UP000267251">
    <property type="component" value="Unassembled WGS sequence"/>
</dbReference>
<feature type="region of interest" description="Disordered" evidence="3">
    <location>
        <begin position="680"/>
        <end position="710"/>
    </location>
</feature>
<feature type="region of interest" description="Disordered" evidence="3">
    <location>
        <begin position="724"/>
        <end position="772"/>
    </location>
</feature>
<dbReference type="OrthoDB" id="6132182at2759"/>
<feature type="region of interest" description="Disordered" evidence="3">
    <location>
        <begin position="835"/>
        <end position="925"/>
    </location>
</feature>
<evidence type="ECO:0000259" key="6">
    <source>
        <dbReference type="PROSITE" id="PS00498"/>
    </source>
</evidence>
<dbReference type="EMBL" id="KZ987995">
    <property type="protein sequence ID" value="RKP13543.1"/>
    <property type="molecule type" value="Genomic_DNA"/>
</dbReference>
<evidence type="ECO:0000256" key="1">
    <source>
        <dbReference type="ARBA" id="ARBA00022723"/>
    </source>
</evidence>
<reference evidence="8" key="1">
    <citation type="journal article" date="2018" name="Nat. Microbiol.">
        <title>Leveraging single-cell genomics to expand the fungal tree of life.</title>
        <authorList>
            <person name="Ahrendt S.R."/>
            <person name="Quandt C.A."/>
            <person name="Ciobanu D."/>
            <person name="Clum A."/>
            <person name="Salamov A."/>
            <person name="Andreopoulos B."/>
            <person name="Cheng J.F."/>
            <person name="Woyke T."/>
            <person name="Pelin A."/>
            <person name="Henrissat B."/>
            <person name="Reynolds N.K."/>
            <person name="Benny G.L."/>
            <person name="Smith M.E."/>
            <person name="James T.Y."/>
            <person name="Grigoriev I.V."/>
        </authorList>
    </citation>
    <scope>NUCLEOTIDE SEQUENCE [LARGE SCALE GENOMIC DNA]</scope>
</reference>
<protein>
    <recommendedName>
        <fullName evidence="5 6">Tyrosinase copper-binding domain-containing protein</fullName>
    </recommendedName>
</protein>
<feature type="compositionally biased region" description="Polar residues" evidence="3">
    <location>
        <begin position="724"/>
        <end position="747"/>
    </location>
</feature>
<name>A0A4P9Y3Y8_9FUNG</name>
<feature type="domain" description="Tyrosinase copper-binding" evidence="5">
    <location>
        <begin position="101"/>
        <end position="118"/>
    </location>
</feature>
<proteinExistence type="predicted"/>
<evidence type="ECO:0000256" key="3">
    <source>
        <dbReference type="SAM" id="MobiDB-lite"/>
    </source>
</evidence>
<dbReference type="PANTHER" id="PTHR11474:SF126">
    <property type="entry name" value="TYROSINASE-LIKE PROTEIN TYR-1-RELATED"/>
    <property type="match status" value="1"/>
</dbReference>
<feature type="compositionally biased region" description="Polar residues" evidence="3">
    <location>
        <begin position="872"/>
        <end position="887"/>
    </location>
</feature>
<evidence type="ECO:0000313" key="7">
    <source>
        <dbReference type="EMBL" id="RKP13543.1"/>
    </source>
</evidence>
<keyword evidence="2" id="KW-0186">Copper</keyword>
<evidence type="ECO:0000259" key="5">
    <source>
        <dbReference type="PROSITE" id="PS00497"/>
    </source>
</evidence>
<feature type="compositionally biased region" description="Polar residues" evidence="3">
    <location>
        <begin position="905"/>
        <end position="925"/>
    </location>
</feature>
<evidence type="ECO:0000256" key="2">
    <source>
        <dbReference type="ARBA" id="ARBA00023008"/>
    </source>
</evidence>
<evidence type="ECO:0000313" key="8">
    <source>
        <dbReference type="Proteomes" id="UP000267251"/>
    </source>
</evidence>
<feature type="signal peptide" evidence="4">
    <location>
        <begin position="1"/>
        <end position="21"/>
    </location>
</feature>
<dbReference type="PROSITE" id="PS00497">
    <property type="entry name" value="TYROSINASE_1"/>
    <property type="match status" value="1"/>
</dbReference>
<organism evidence="7 8">
    <name type="scientific">Piptocephalis cylindrospora</name>
    <dbReference type="NCBI Taxonomy" id="1907219"/>
    <lineage>
        <taxon>Eukaryota</taxon>
        <taxon>Fungi</taxon>
        <taxon>Fungi incertae sedis</taxon>
        <taxon>Zoopagomycota</taxon>
        <taxon>Zoopagomycotina</taxon>
        <taxon>Zoopagomycetes</taxon>
        <taxon>Zoopagales</taxon>
        <taxon>Piptocephalidaceae</taxon>
        <taxon>Piptocephalis</taxon>
    </lineage>
</organism>
<dbReference type="GO" id="GO:0046872">
    <property type="term" value="F:metal ion binding"/>
    <property type="evidence" value="ECO:0007669"/>
    <property type="project" value="UniProtKB-KW"/>
</dbReference>
<feature type="region of interest" description="Disordered" evidence="3">
    <location>
        <begin position="369"/>
        <end position="461"/>
    </location>
</feature>
<dbReference type="AlphaFoldDB" id="A0A4P9Y3Y8"/>
<dbReference type="PROSITE" id="PS00498">
    <property type="entry name" value="TYROSINASE_2"/>
    <property type="match status" value="1"/>
</dbReference>
<gene>
    <name evidence="7" type="ORF">BJ684DRAFT_16066</name>
</gene>
<dbReference type="SUPFAM" id="SSF48056">
    <property type="entry name" value="Di-copper centre-containing domain"/>
    <property type="match status" value="1"/>
</dbReference>
<evidence type="ECO:0000256" key="4">
    <source>
        <dbReference type="SAM" id="SignalP"/>
    </source>
</evidence>
<dbReference type="InterPro" id="IPR002227">
    <property type="entry name" value="Tyrosinase_Cu-bd"/>
</dbReference>
<dbReference type="PANTHER" id="PTHR11474">
    <property type="entry name" value="TYROSINASE FAMILY MEMBER"/>
    <property type="match status" value="1"/>
</dbReference>
<dbReference type="PRINTS" id="PR00092">
    <property type="entry name" value="TYROSINASE"/>
</dbReference>
<dbReference type="InterPro" id="IPR050316">
    <property type="entry name" value="Tyrosinase/Hemocyanin"/>
</dbReference>
<feature type="compositionally biased region" description="Polar residues" evidence="3">
    <location>
        <begin position="682"/>
        <end position="694"/>
    </location>
</feature>
<feature type="domain" description="Tyrosinase copper-binding" evidence="6">
    <location>
        <begin position="245"/>
        <end position="256"/>
    </location>
</feature>
<accession>A0A4P9Y3Y8</accession>
<dbReference type="Gene3D" id="1.10.1280.10">
    <property type="entry name" value="Di-copper center containing domain from catechol oxidase"/>
    <property type="match status" value="1"/>
</dbReference>
<keyword evidence="1" id="KW-0479">Metal-binding</keyword>
<feature type="chain" id="PRO_5020245250" description="Tyrosinase copper-binding domain-containing protein" evidence="4">
    <location>
        <begin position="22"/>
        <end position="925"/>
    </location>
</feature>
<feature type="compositionally biased region" description="Basic residues" evidence="3">
    <location>
        <begin position="414"/>
        <end position="437"/>
    </location>
</feature>
<dbReference type="GO" id="GO:0016491">
    <property type="term" value="F:oxidoreductase activity"/>
    <property type="evidence" value="ECO:0007669"/>
    <property type="project" value="InterPro"/>
</dbReference>
<feature type="region of interest" description="Disordered" evidence="3">
    <location>
        <begin position="316"/>
        <end position="347"/>
    </location>
</feature>
<feature type="compositionally biased region" description="Acidic residues" evidence="3">
    <location>
        <begin position="384"/>
        <end position="397"/>
    </location>
</feature>
<keyword evidence="4" id="KW-0732">Signal</keyword>